<protein>
    <recommendedName>
        <fullName evidence="2">site-specific DNA-methyltransferase (cytosine-N(4)-specific)</fullName>
        <ecNumber evidence="2">2.1.1.113</ecNumber>
    </recommendedName>
</protein>
<evidence type="ECO:0000256" key="6">
    <source>
        <dbReference type="ARBA" id="ARBA00022747"/>
    </source>
</evidence>
<dbReference type="PATRIC" id="fig|414004.10.peg.764"/>
<dbReference type="Proteomes" id="UP000000758">
    <property type="component" value="Chromosome"/>
</dbReference>
<organism evidence="8 9">
    <name type="scientific">Cenarchaeum symbiosum (strain A)</name>
    <dbReference type="NCBI Taxonomy" id="414004"/>
    <lineage>
        <taxon>Archaea</taxon>
        <taxon>Nitrososphaerota</taxon>
        <taxon>Candidatus Cenarchaeales</taxon>
        <taxon>Candidatus Cenarchaeaceae</taxon>
        <taxon>Candidatus Cenarchaeum</taxon>
    </lineage>
</organism>
<dbReference type="HOGENOM" id="CLU_027633_0_0_2"/>
<dbReference type="EC" id="2.1.1.113" evidence="2"/>
<dbReference type="GO" id="GO:0015667">
    <property type="term" value="F:site-specific DNA-methyltransferase (cytosine-N4-specific) activity"/>
    <property type="evidence" value="ECO:0007669"/>
    <property type="project" value="UniProtKB-EC"/>
</dbReference>
<proteinExistence type="inferred from homology"/>
<keyword evidence="5" id="KW-0949">S-adenosyl-L-methionine</keyword>
<evidence type="ECO:0000256" key="4">
    <source>
        <dbReference type="ARBA" id="ARBA00022679"/>
    </source>
</evidence>
<comment type="catalytic activity">
    <reaction evidence="7">
        <text>a 2'-deoxycytidine in DNA + S-adenosyl-L-methionine = an N(4)-methyl-2'-deoxycytidine in DNA + S-adenosyl-L-homocysteine + H(+)</text>
        <dbReference type="Rhea" id="RHEA:16857"/>
        <dbReference type="Rhea" id="RHEA-COMP:11369"/>
        <dbReference type="Rhea" id="RHEA-COMP:13674"/>
        <dbReference type="ChEBI" id="CHEBI:15378"/>
        <dbReference type="ChEBI" id="CHEBI:57856"/>
        <dbReference type="ChEBI" id="CHEBI:59789"/>
        <dbReference type="ChEBI" id="CHEBI:85452"/>
        <dbReference type="ChEBI" id="CHEBI:137933"/>
        <dbReference type="EC" id="2.1.1.113"/>
    </reaction>
</comment>
<dbReference type="Gene3D" id="3.40.50.150">
    <property type="entry name" value="Vaccinia Virus protein VP39"/>
    <property type="match status" value="2"/>
</dbReference>
<dbReference type="STRING" id="414004.CENSYa_0831"/>
<dbReference type="InterPro" id="IPR029063">
    <property type="entry name" value="SAM-dependent_MTases_sf"/>
</dbReference>
<dbReference type="KEGG" id="csy:CENSYa_0831"/>
<name>A0RVU7_CENSY</name>
<evidence type="ECO:0000313" key="8">
    <source>
        <dbReference type="EMBL" id="ABK77464.1"/>
    </source>
</evidence>
<accession>A0RVU7</accession>
<dbReference type="GO" id="GO:0009307">
    <property type="term" value="P:DNA restriction-modification system"/>
    <property type="evidence" value="ECO:0007669"/>
    <property type="project" value="UniProtKB-KW"/>
</dbReference>
<gene>
    <name evidence="8" type="ordered locus">CENSYa_0831</name>
</gene>
<evidence type="ECO:0000256" key="2">
    <source>
        <dbReference type="ARBA" id="ARBA00012185"/>
    </source>
</evidence>
<dbReference type="GO" id="GO:0003677">
    <property type="term" value="F:DNA binding"/>
    <property type="evidence" value="ECO:0007669"/>
    <property type="project" value="InterPro"/>
</dbReference>
<evidence type="ECO:0000256" key="7">
    <source>
        <dbReference type="ARBA" id="ARBA00049120"/>
    </source>
</evidence>
<dbReference type="EnsemblBacteria" id="ABK77464">
    <property type="protein sequence ID" value="ABK77464"/>
    <property type="gene ID" value="CENSYa_0831"/>
</dbReference>
<keyword evidence="6" id="KW-0680">Restriction system</keyword>
<dbReference type="GO" id="GO:0032259">
    <property type="term" value="P:methylation"/>
    <property type="evidence" value="ECO:0007669"/>
    <property type="project" value="UniProtKB-KW"/>
</dbReference>
<keyword evidence="4 8" id="KW-0808">Transferase</keyword>
<dbReference type="AlphaFoldDB" id="A0RVU7"/>
<keyword evidence="9" id="KW-1185">Reference proteome</keyword>
<evidence type="ECO:0000256" key="1">
    <source>
        <dbReference type="ARBA" id="ARBA00010203"/>
    </source>
</evidence>
<comment type="similarity">
    <text evidence="1">Belongs to the N(4)/N(6)-methyltransferase family. N(4) subfamily.</text>
</comment>
<sequence length="444" mass="49413">MPQSPTKSPGKKIVVDPHLTRRAVSYQGNKTSPGFRWLKFKEGFSASLVESLLSISGGKSVLDPFSGAGTTILTACKMGKRSVGMDVMPISEKMVGVMDSAAHVSINDVRDAADGIMLSMKGSGDGIPFEHLRITRGAFPPRTERELSRARHAIKSIGDESIKNIINFAVMSVLEEVSYTRKDGQFLRWDPRSGRDVAAVLDKGRLPLLNKAFEMKIKQIIEDMPHVKSAYAGPRPVARTESSLKALRKMKPRSIDAVVTSPPYANRYDYTRTYALELAWMGYSETGISALRQAMLTATVENRPKGEWLAKVYGRSSLPGEAADVCAKNRRLQSALKYLKRHAAELNNPHIIRLVENYFAEMAVIIAELGRIVRKNGNVFMVNDNVRYHGMDIPVDIILSEFAEKSGFTCESIRALPRGKGNSSQQMGKFGRSELRKCIYRWKR</sequence>
<reference evidence="8 9" key="1">
    <citation type="journal article" date="2006" name="Proc. Natl. Acad. Sci. U.S.A.">
        <title>Genomic analysis of the uncultivated marine crenarchaeote Cenarchaeum symbiosum.</title>
        <authorList>
            <person name="Hallam S.J."/>
            <person name="Konstantinidis K.T."/>
            <person name="Putnam N."/>
            <person name="Schleper C."/>
            <person name="Watanabe Y."/>
            <person name="Sugahara J."/>
            <person name="Preston C."/>
            <person name="de la Torre J."/>
            <person name="Richardson P.M."/>
            <person name="DeLong E.F."/>
        </authorList>
    </citation>
    <scope>NUCLEOTIDE SEQUENCE [LARGE SCALE GENOMIC DNA]</scope>
    <source>
        <strain evidence="9">A</strain>
    </source>
</reference>
<dbReference type="EMBL" id="DP000238">
    <property type="protein sequence ID" value="ABK77464.1"/>
    <property type="molecule type" value="Genomic_DNA"/>
</dbReference>
<evidence type="ECO:0000313" key="9">
    <source>
        <dbReference type="Proteomes" id="UP000000758"/>
    </source>
</evidence>
<keyword evidence="3 8" id="KW-0489">Methyltransferase</keyword>
<dbReference type="PROSITE" id="PS00093">
    <property type="entry name" value="N4_MTASE"/>
    <property type="match status" value="1"/>
</dbReference>
<dbReference type="REBASE" id="14173">
    <property type="entry name" value="M.CsyAORF831P"/>
</dbReference>
<evidence type="ECO:0000256" key="5">
    <source>
        <dbReference type="ARBA" id="ARBA00022691"/>
    </source>
</evidence>
<dbReference type="SUPFAM" id="SSF53335">
    <property type="entry name" value="S-adenosyl-L-methionine-dependent methyltransferases"/>
    <property type="match status" value="3"/>
</dbReference>
<evidence type="ECO:0000256" key="3">
    <source>
        <dbReference type="ARBA" id="ARBA00022603"/>
    </source>
</evidence>
<dbReference type="InterPro" id="IPR017985">
    <property type="entry name" value="MeTrfase_CN4_CS"/>
</dbReference>